<dbReference type="RefSeq" id="WP_087079186.1">
    <property type="nucleotide sequence ID" value="NZ_CP020809.1"/>
</dbReference>
<dbReference type="PANTHER" id="PTHR28255:SF1">
    <property type="entry name" value="UPF0303 PROTEIN YBR137W"/>
    <property type="match status" value="1"/>
</dbReference>
<dbReference type="KEGG" id="mdx:BTO20_27715"/>
<keyword evidence="2" id="KW-1185">Reference proteome</keyword>
<evidence type="ECO:0008006" key="3">
    <source>
        <dbReference type="Google" id="ProtNLM"/>
    </source>
</evidence>
<accession>A0A1Y0CA22</accession>
<reference evidence="1 2" key="1">
    <citation type="submission" date="2017-04" db="EMBL/GenBank/DDBJ databases">
        <title>Whole Genome Sequence of 1,4-Dioxane Degrading Bacterium Mycobacterium dioxanotrophicus PH-06.</title>
        <authorList>
            <person name="He Y."/>
        </authorList>
    </citation>
    <scope>NUCLEOTIDE SEQUENCE [LARGE SCALE GENOMIC DNA]</scope>
    <source>
        <strain evidence="1 2">PH-06</strain>
    </source>
</reference>
<dbReference type="AlphaFoldDB" id="A0A1Y0CA22"/>
<dbReference type="Pfam" id="PF03928">
    <property type="entry name" value="HbpS-like"/>
    <property type="match status" value="1"/>
</dbReference>
<evidence type="ECO:0000313" key="2">
    <source>
        <dbReference type="Proteomes" id="UP000195331"/>
    </source>
</evidence>
<dbReference type="OrthoDB" id="9815315at2"/>
<sequence>MGESTIDWQRLHTTVIAEENALGFERFGHADAWALGSAMVATASGQGYPVAIAISFGEQRVFHAALAGSSATNDDWLDRKFRAVAKHNCSSWALACSIRATGSDYFTEGGYRRENVALAGGAVPLRVQGSLIGAVGVSGLAEEEDHRFVVDALRAFRG</sequence>
<dbReference type="SUPFAM" id="SSF143744">
    <property type="entry name" value="GlcG-like"/>
    <property type="match status" value="1"/>
</dbReference>
<protein>
    <recommendedName>
        <fullName evidence="3">Heme-degrading domain-containing protein</fullName>
    </recommendedName>
</protein>
<name>A0A1Y0CA22_9MYCO</name>
<dbReference type="Proteomes" id="UP000195331">
    <property type="component" value="Chromosome"/>
</dbReference>
<dbReference type="EMBL" id="CP020809">
    <property type="protein sequence ID" value="ART71825.1"/>
    <property type="molecule type" value="Genomic_DNA"/>
</dbReference>
<gene>
    <name evidence="1" type="ORF">BTO20_27715</name>
</gene>
<evidence type="ECO:0000313" key="1">
    <source>
        <dbReference type="EMBL" id="ART71825.1"/>
    </source>
</evidence>
<dbReference type="PANTHER" id="PTHR28255">
    <property type="match status" value="1"/>
</dbReference>
<dbReference type="InterPro" id="IPR038084">
    <property type="entry name" value="PduO/GlcC-like_sf"/>
</dbReference>
<proteinExistence type="predicted"/>
<dbReference type="InterPro" id="IPR010371">
    <property type="entry name" value="YBR137W-like"/>
</dbReference>
<dbReference type="InterPro" id="IPR005624">
    <property type="entry name" value="PduO/GlcC-like"/>
</dbReference>
<dbReference type="Gene3D" id="3.30.450.150">
    <property type="entry name" value="Haem-degrading domain"/>
    <property type="match status" value="1"/>
</dbReference>
<organism evidence="1 2">
    <name type="scientific">Mycobacterium dioxanotrophicus</name>
    <dbReference type="NCBI Taxonomy" id="482462"/>
    <lineage>
        <taxon>Bacteria</taxon>
        <taxon>Bacillati</taxon>
        <taxon>Actinomycetota</taxon>
        <taxon>Actinomycetes</taxon>
        <taxon>Mycobacteriales</taxon>
        <taxon>Mycobacteriaceae</taxon>
        <taxon>Mycobacterium</taxon>
    </lineage>
</organism>